<keyword evidence="3" id="KW-1185">Reference proteome</keyword>
<name>A0A1G4M8W7_LACFM</name>
<dbReference type="InterPro" id="IPR000095">
    <property type="entry name" value="CRIB_dom"/>
</dbReference>
<dbReference type="OMA" id="PFAFQHI"/>
<protein>
    <submittedName>
        <fullName evidence="2">LAFE_0B10594g1_1</fullName>
    </submittedName>
</protein>
<sequence>MAAQANLPQMKSIWIDEDQEAEKLYGLQAQHLMDSDDEEQVDVVMINSDRPVLNNKKKIDLPPLIPTAYKRTVKKVTVKSQDQNVLEIKGNKLLKFFKSKQSRQSSKQTKISVPFNFQHISHADVKSMLDDDIPEDNNEIKELDNCNLDKAFVTERLPQISDNRKREKSFSSKSSIERRSISISSSQYSNMSGRIVSTSTMATSVLEEGNRSLSKLNNLEKMHLKHRYNKSESSSISVDFLKNYQFPTVLEDASLLEFKTPDMSKEKIDRFVWESPENTAELLETMIGNDCSKVTKMLSRRKSDSQLIVTPVVDQNSSFLDTPRTRRSVDDVLLCYHQTSETSSHVRGSSEFSFEDNSSTVQHPLSKWDKDTETFMV</sequence>
<evidence type="ECO:0000313" key="3">
    <source>
        <dbReference type="Proteomes" id="UP000190831"/>
    </source>
</evidence>
<reference evidence="3" key="1">
    <citation type="submission" date="2016-03" db="EMBL/GenBank/DDBJ databases">
        <authorList>
            <person name="Devillers H."/>
        </authorList>
    </citation>
    <scope>NUCLEOTIDE SEQUENCE [LARGE SCALE GENOMIC DNA]</scope>
</reference>
<dbReference type="PROSITE" id="PS50108">
    <property type="entry name" value="CRIB"/>
    <property type="match status" value="1"/>
</dbReference>
<dbReference type="AlphaFoldDB" id="A0A1G4M8W7"/>
<accession>A0A1G4M8W7</accession>
<dbReference type="Proteomes" id="UP000190831">
    <property type="component" value="Chromosome B"/>
</dbReference>
<evidence type="ECO:0000259" key="1">
    <source>
        <dbReference type="PROSITE" id="PS50108"/>
    </source>
</evidence>
<gene>
    <name evidence="2" type="ORF">LAFE_0B10594G</name>
</gene>
<feature type="domain" description="CRIB" evidence="1">
    <location>
        <begin position="111"/>
        <end position="124"/>
    </location>
</feature>
<dbReference type="EMBL" id="LT598489">
    <property type="protein sequence ID" value="SCW00152.1"/>
    <property type="molecule type" value="Genomic_DNA"/>
</dbReference>
<evidence type="ECO:0000313" key="2">
    <source>
        <dbReference type="EMBL" id="SCW00152.1"/>
    </source>
</evidence>
<organism evidence="2 3">
    <name type="scientific">Lachancea fermentati</name>
    <name type="common">Zygosaccharomyces fermentati</name>
    <dbReference type="NCBI Taxonomy" id="4955"/>
    <lineage>
        <taxon>Eukaryota</taxon>
        <taxon>Fungi</taxon>
        <taxon>Dikarya</taxon>
        <taxon>Ascomycota</taxon>
        <taxon>Saccharomycotina</taxon>
        <taxon>Saccharomycetes</taxon>
        <taxon>Saccharomycetales</taxon>
        <taxon>Saccharomycetaceae</taxon>
        <taxon>Lachancea</taxon>
    </lineage>
</organism>
<dbReference type="STRING" id="4955.A0A1G4M8W7"/>
<proteinExistence type="predicted"/>
<dbReference type="OrthoDB" id="4070688at2759"/>